<feature type="compositionally biased region" description="Pro residues" evidence="1">
    <location>
        <begin position="1"/>
        <end position="13"/>
    </location>
</feature>
<evidence type="ECO:0000256" key="1">
    <source>
        <dbReference type="SAM" id="MobiDB-lite"/>
    </source>
</evidence>
<feature type="non-terminal residue" evidence="2">
    <location>
        <position position="66"/>
    </location>
</feature>
<organism evidence="2">
    <name type="scientific">uncultured Rubrobacteraceae bacterium</name>
    <dbReference type="NCBI Taxonomy" id="349277"/>
    <lineage>
        <taxon>Bacteria</taxon>
        <taxon>Bacillati</taxon>
        <taxon>Actinomycetota</taxon>
        <taxon>Rubrobacteria</taxon>
        <taxon>Rubrobacterales</taxon>
        <taxon>Rubrobacteraceae</taxon>
        <taxon>environmental samples</taxon>
    </lineage>
</organism>
<feature type="compositionally biased region" description="Low complexity" evidence="1">
    <location>
        <begin position="32"/>
        <end position="41"/>
    </location>
</feature>
<evidence type="ECO:0000313" key="2">
    <source>
        <dbReference type="EMBL" id="CAA9440806.1"/>
    </source>
</evidence>
<accession>A0A6J4QDM5</accession>
<sequence length="66" mass="7156">DEDPRPVPAPPLRPDGRSSGRVQPRDEPVRGPPGRLVRRLLAVSPGRDRAPVPRSGRGRRGPPVLV</sequence>
<feature type="compositionally biased region" description="Basic and acidic residues" evidence="1">
    <location>
        <begin position="14"/>
        <end position="29"/>
    </location>
</feature>
<dbReference type="AlphaFoldDB" id="A0A6J4QDM5"/>
<gene>
    <name evidence="2" type="ORF">AVDCRST_MAG01-01-3643</name>
</gene>
<name>A0A6J4QDM5_9ACTN</name>
<proteinExistence type="predicted"/>
<feature type="region of interest" description="Disordered" evidence="1">
    <location>
        <begin position="1"/>
        <end position="66"/>
    </location>
</feature>
<dbReference type="EMBL" id="CADCUW010000471">
    <property type="protein sequence ID" value="CAA9440806.1"/>
    <property type="molecule type" value="Genomic_DNA"/>
</dbReference>
<protein>
    <submittedName>
        <fullName evidence="2">Uncharacterized protein</fullName>
    </submittedName>
</protein>
<feature type="non-terminal residue" evidence="2">
    <location>
        <position position="1"/>
    </location>
</feature>
<reference evidence="2" key="1">
    <citation type="submission" date="2020-02" db="EMBL/GenBank/DDBJ databases">
        <authorList>
            <person name="Meier V. D."/>
        </authorList>
    </citation>
    <scope>NUCLEOTIDE SEQUENCE</scope>
    <source>
        <strain evidence="2">AVDCRST_MAG01</strain>
    </source>
</reference>